<dbReference type="HAMAP" id="MF_00133">
    <property type="entry name" value="Trp_synth_beta"/>
    <property type="match status" value="1"/>
</dbReference>
<evidence type="ECO:0000256" key="1">
    <source>
        <dbReference type="ARBA" id="ARBA00001933"/>
    </source>
</evidence>
<dbReference type="GO" id="GO:0004834">
    <property type="term" value="F:tryptophan synthase activity"/>
    <property type="evidence" value="ECO:0007669"/>
    <property type="project" value="UniProtKB-EC"/>
</dbReference>
<evidence type="ECO:0000256" key="10">
    <source>
        <dbReference type="ARBA" id="ARBA00049047"/>
    </source>
</evidence>
<protein>
    <recommendedName>
        <fullName evidence="11">Tryptophan synthase beta chain</fullName>
        <ecNumber evidence="11">4.2.1.20</ecNumber>
    </recommendedName>
</protein>
<dbReference type="NCBIfam" id="TIGR00263">
    <property type="entry name" value="trpB"/>
    <property type="match status" value="1"/>
</dbReference>
<comment type="function">
    <text evidence="11">The beta subunit is responsible for the synthesis of L-tryptophan from indole and L-serine.</text>
</comment>
<proteinExistence type="inferred from homology"/>
<dbReference type="InterPro" id="IPR023026">
    <property type="entry name" value="Trp_synth_beta/beta-like"/>
</dbReference>
<comment type="cofactor">
    <cofactor evidence="1 11">
        <name>pyridoxal 5'-phosphate</name>
        <dbReference type="ChEBI" id="CHEBI:597326"/>
    </cofactor>
</comment>
<keyword evidence="8 11" id="KW-0057">Aromatic amino acid biosynthesis</keyword>
<accession>A0ABR7CNN1</accession>
<dbReference type="InterPro" id="IPR006654">
    <property type="entry name" value="Trp_synth_beta"/>
</dbReference>
<evidence type="ECO:0000256" key="7">
    <source>
        <dbReference type="ARBA" id="ARBA00022898"/>
    </source>
</evidence>
<dbReference type="EC" id="4.2.1.20" evidence="11"/>
<comment type="subunit">
    <text evidence="4 11">Tetramer of two alpha and two beta chains.</text>
</comment>
<keyword evidence="9 11" id="KW-0456">Lyase</keyword>
<evidence type="ECO:0000256" key="6">
    <source>
        <dbReference type="ARBA" id="ARBA00022822"/>
    </source>
</evidence>
<feature type="modified residue" description="N6-(pyridoxal phosphate)lysine" evidence="11">
    <location>
        <position position="90"/>
    </location>
</feature>
<dbReference type="Gene3D" id="3.40.50.1100">
    <property type="match status" value="2"/>
</dbReference>
<comment type="pathway">
    <text evidence="2 11">Amino-acid biosynthesis; L-tryptophan biosynthesis; L-tryptophan from chorismate: step 5/5.</text>
</comment>
<evidence type="ECO:0000256" key="11">
    <source>
        <dbReference type="HAMAP-Rule" id="MF_00133"/>
    </source>
</evidence>
<keyword evidence="5 11" id="KW-0028">Amino-acid biosynthesis</keyword>
<dbReference type="CDD" id="cd06446">
    <property type="entry name" value="Trp-synth_B"/>
    <property type="match status" value="1"/>
</dbReference>
<sequence>MKTFQVDENGYYGRFGGAYVPEILYRCVKNLQDNYLTVMQSEAFRREFDQLLRDYVGRPSPLYFARRLSERYGCRIYLKREDLNHTGAHKINNTIGQILIAQQMGKTRIIAETGAGQHGVATATVCALKNMRCIVYMGKTDVERQHTNVQKMKMLGAEVRPVTSGNMTLKDATNEAIRDWCCHPTDTHYIIGSTVGPHPYPDMVARLQSVISEEIRKQLQQQECRDYPDYLIACVGGGSNAAGTIYHYIDDRRVKIVLAEAGGKGVDSGLSAATIHLGEEGIIHGARTLVMQNEDGQIEEPYSISAGLDYPGIGPVHANLAAQKRATVLAVDDDEALYAAFELTRLEGIIPALESAHALGALPKMHFKPEDVVVLTVSGRGDKDIETYIKQMKNDENISL</sequence>
<feature type="domain" description="Tryptophan synthase beta chain-like PALP" evidence="12">
    <location>
        <begin position="57"/>
        <end position="379"/>
    </location>
</feature>
<reference evidence="13 14" key="1">
    <citation type="submission" date="2020-08" db="EMBL/GenBank/DDBJ databases">
        <title>Genome public.</title>
        <authorList>
            <person name="Liu C."/>
            <person name="Sun Q."/>
        </authorList>
    </citation>
    <scope>NUCLEOTIDE SEQUENCE [LARGE SCALE GENOMIC DNA]</scope>
    <source>
        <strain evidence="13 14">New-7</strain>
    </source>
</reference>
<dbReference type="EMBL" id="JACOOK010000005">
    <property type="protein sequence ID" value="MBC5617278.1"/>
    <property type="molecule type" value="Genomic_DNA"/>
</dbReference>
<dbReference type="PANTHER" id="PTHR48077:SF3">
    <property type="entry name" value="TRYPTOPHAN SYNTHASE"/>
    <property type="match status" value="1"/>
</dbReference>
<name>A0ABR7CNN1_9BACT</name>
<evidence type="ECO:0000256" key="2">
    <source>
        <dbReference type="ARBA" id="ARBA00004733"/>
    </source>
</evidence>
<comment type="caution">
    <text evidence="13">The sequence shown here is derived from an EMBL/GenBank/DDBJ whole genome shotgun (WGS) entry which is preliminary data.</text>
</comment>
<keyword evidence="7 11" id="KW-0663">Pyridoxal phosphate</keyword>
<evidence type="ECO:0000256" key="4">
    <source>
        <dbReference type="ARBA" id="ARBA00011270"/>
    </source>
</evidence>
<dbReference type="InterPro" id="IPR006653">
    <property type="entry name" value="Trp_synth_b_CS"/>
</dbReference>
<comment type="catalytic activity">
    <reaction evidence="10 11">
        <text>(1S,2R)-1-C-(indol-3-yl)glycerol 3-phosphate + L-serine = D-glyceraldehyde 3-phosphate + L-tryptophan + H2O</text>
        <dbReference type="Rhea" id="RHEA:10532"/>
        <dbReference type="ChEBI" id="CHEBI:15377"/>
        <dbReference type="ChEBI" id="CHEBI:33384"/>
        <dbReference type="ChEBI" id="CHEBI:57912"/>
        <dbReference type="ChEBI" id="CHEBI:58866"/>
        <dbReference type="ChEBI" id="CHEBI:59776"/>
        <dbReference type="EC" id="4.2.1.20"/>
    </reaction>
</comment>
<keyword evidence="14" id="KW-1185">Reference proteome</keyword>
<evidence type="ECO:0000259" key="12">
    <source>
        <dbReference type="Pfam" id="PF00291"/>
    </source>
</evidence>
<dbReference type="InterPro" id="IPR001926">
    <property type="entry name" value="TrpB-like_PALP"/>
</dbReference>
<evidence type="ECO:0000313" key="14">
    <source>
        <dbReference type="Proteomes" id="UP000636891"/>
    </source>
</evidence>
<dbReference type="PIRSF" id="PIRSF001413">
    <property type="entry name" value="Trp_syn_beta"/>
    <property type="match status" value="1"/>
</dbReference>
<dbReference type="InterPro" id="IPR036052">
    <property type="entry name" value="TrpB-like_PALP_sf"/>
</dbReference>
<keyword evidence="6 11" id="KW-0822">Tryptophan biosynthesis</keyword>
<evidence type="ECO:0000256" key="8">
    <source>
        <dbReference type="ARBA" id="ARBA00023141"/>
    </source>
</evidence>
<evidence type="ECO:0000313" key="13">
    <source>
        <dbReference type="EMBL" id="MBC5617278.1"/>
    </source>
</evidence>
<evidence type="ECO:0000256" key="5">
    <source>
        <dbReference type="ARBA" id="ARBA00022605"/>
    </source>
</evidence>
<dbReference type="PROSITE" id="PS00168">
    <property type="entry name" value="TRP_SYNTHASE_BETA"/>
    <property type="match status" value="1"/>
</dbReference>
<evidence type="ECO:0000256" key="9">
    <source>
        <dbReference type="ARBA" id="ARBA00023239"/>
    </source>
</evidence>
<comment type="similarity">
    <text evidence="3 11">Belongs to the TrpB family.</text>
</comment>
<evidence type="ECO:0000256" key="3">
    <source>
        <dbReference type="ARBA" id="ARBA00009982"/>
    </source>
</evidence>
<dbReference type="Proteomes" id="UP000636891">
    <property type="component" value="Unassembled WGS sequence"/>
</dbReference>
<dbReference type="RefSeq" id="WP_101573255.1">
    <property type="nucleotide sequence ID" value="NZ_JACOOK010000005.1"/>
</dbReference>
<dbReference type="Pfam" id="PF00291">
    <property type="entry name" value="PALP"/>
    <property type="match status" value="1"/>
</dbReference>
<organism evidence="13 14">
    <name type="scientific">Alistipes hominis</name>
    <dbReference type="NCBI Taxonomy" id="2763015"/>
    <lineage>
        <taxon>Bacteria</taxon>
        <taxon>Pseudomonadati</taxon>
        <taxon>Bacteroidota</taxon>
        <taxon>Bacteroidia</taxon>
        <taxon>Bacteroidales</taxon>
        <taxon>Rikenellaceae</taxon>
        <taxon>Alistipes</taxon>
    </lineage>
</organism>
<dbReference type="PANTHER" id="PTHR48077">
    <property type="entry name" value="TRYPTOPHAN SYNTHASE-RELATED"/>
    <property type="match status" value="1"/>
</dbReference>
<dbReference type="SUPFAM" id="SSF53686">
    <property type="entry name" value="Tryptophan synthase beta subunit-like PLP-dependent enzymes"/>
    <property type="match status" value="1"/>
</dbReference>
<gene>
    <name evidence="11 13" type="primary">trpB</name>
    <name evidence="13" type="ORF">H8S08_09675</name>
</gene>